<reference evidence="1 2" key="1">
    <citation type="submission" date="2020-01" db="EMBL/GenBank/DDBJ databases">
        <title>Aspergillus terreus IFO 6365 whole genome shotgun sequence.</title>
        <authorList>
            <person name="Kanamasa S."/>
            <person name="Takahashi H."/>
        </authorList>
    </citation>
    <scope>NUCLEOTIDE SEQUENCE [LARGE SCALE GENOMIC DNA]</scope>
    <source>
        <strain evidence="1 2">IFO 6365</strain>
    </source>
</reference>
<evidence type="ECO:0000313" key="2">
    <source>
        <dbReference type="Proteomes" id="UP000452235"/>
    </source>
</evidence>
<dbReference type="Gene3D" id="2.40.128.20">
    <property type="match status" value="1"/>
</dbReference>
<dbReference type="Proteomes" id="UP000452235">
    <property type="component" value="Unassembled WGS sequence"/>
</dbReference>
<accession>A0A5M3ZES7</accession>
<evidence type="ECO:0000313" key="1">
    <source>
        <dbReference type="EMBL" id="GFF20629.1"/>
    </source>
</evidence>
<name>A0A5M3ZES7_ASPTE</name>
<dbReference type="InterPro" id="IPR012674">
    <property type="entry name" value="Calycin"/>
</dbReference>
<proteinExistence type="predicted"/>
<gene>
    <name evidence="1" type="ORF">ATEIFO6365_0012038500</name>
</gene>
<organism evidence="1 2">
    <name type="scientific">Aspergillus terreus</name>
    <dbReference type="NCBI Taxonomy" id="33178"/>
    <lineage>
        <taxon>Eukaryota</taxon>
        <taxon>Fungi</taxon>
        <taxon>Dikarya</taxon>
        <taxon>Ascomycota</taxon>
        <taxon>Pezizomycotina</taxon>
        <taxon>Eurotiomycetes</taxon>
        <taxon>Eurotiomycetidae</taxon>
        <taxon>Eurotiales</taxon>
        <taxon>Aspergillaceae</taxon>
        <taxon>Aspergillus</taxon>
        <taxon>Aspergillus subgen. Circumdati</taxon>
    </lineage>
</organism>
<dbReference type="PANTHER" id="PTHR38115">
    <property type="entry name" value="LIPOCALIN-LIKE DOMAIN-CONTAINING PROTEIN"/>
    <property type="match status" value="1"/>
</dbReference>
<sequence length="214" mass="23522">MAVPAEITIPTLKGSWTLDSSVTEGMDDVLKLQGVGWLTRKAINTATVTLKFTSTPETSAAGAPTTRLTMNQALTGGIGASTEERIMDWTERERSNHIYGDSLTKSQFIKGIKKDDGSIVPQLSLQSKPASKEQEDAIVKFLTGGKPHLTGETEDELKDLYIHDFGRNEKAGWTAEQVWGLEDIGSQQYLTRRVVVVKGDTFEKAHMVYKFSGL</sequence>
<comment type="caution">
    <text evidence="1">The sequence shown here is derived from an EMBL/GenBank/DDBJ whole genome shotgun (WGS) entry which is preliminary data.</text>
</comment>
<dbReference type="PANTHER" id="PTHR38115:SF1">
    <property type="entry name" value="LIPOCALIN-LIKE DOMAIN-CONTAINING PROTEIN"/>
    <property type="match status" value="1"/>
</dbReference>
<dbReference type="InterPro" id="IPR053037">
    <property type="entry name" value="Pericyclase_pydY-like"/>
</dbReference>
<dbReference type="OrthoDB" id="425354at2759"/>
<dbReference type="SUPFAM" id="SSF50814">
    <property type="entry name" value="Lipocalins"/>
    <property type="match status" value="1"/>
</dbReference>
<protein>
    <submittedName>
        <fullName evidence="1">Uncharacterized protein</fullName>
    </submittedName>
</protein>
<dbReference type="AlphaFoldDB" id="A0A5M3ZES7"/>
<dbReference type="EMBL" id="BLJY01000012">
    <property type="protein sequence ID" value="GFF20629.1"/>
    <property type="molecule type" value="Genomic_DNA"/>
</dbReference>
<keyword evidence="2" id="KW-1185">Reference proteome</keyword>
<dbReference type="VEuPathDB" id="FungiDB:ATEG_08413"/>